<keyword evidence="10" id="KW-0805">Transcription regulation</keyword>
<evidence type="ECO:0000256" key="9">
    <source>
        <dbReference type="ARBA" id="ARBA00022691"/>
    </source>
</evidence>
<comment type="caution">
    <text evidence="24">The sequence shown here is derived from an EMBL/GenBank/DDBJ whole genome shotgun (WGS) entry which is preliminary data.</text>
</comment>
<evidence type="ECO:0000256" key="16">
    <source>
        <dbReference type="ARBA" id="ARBA00048763"/>
    </source>
</evidence>
<dbReference type="PANTHER" id="PTHR14741">
    <property type="entry name" value="S-ADENOSYLMETHIONINE-DEPENDENT METHYLTRANSFERASE RELATED"/>
    <property type="match status" value="1"/>
</dbReference>
<dbReference type="Proteomes" id="UP000318571">
    <property type="component" value="Chromosome 6"/>
</dbReference>
<feature type="compositionally biased region" description="Polar residues" evidence="23">
    <location>
        <begin position="316"/>
        <end position="325"/>
    </location>
</feature>
<comment type="catalytic activity">
    <reaction evidence="14">
        <text>a 5'-end (N(2),N(7)-dimethyl 5'-triphosphoguanosine)-ribonucleoside in snoRNA + S-adenosyl-L-methionine = a 5'-end (N(2),N(2),N(7)-trimethyl 5'-triphosphoguanosine)-ribonucleoside in snoRNA + S-adenosyl-L-homocysteine + H(+)</text>
        <dbReference type="Rhea" id="RHEA:78507"/>
        <dbReference type="Rhea" id="RHEA-COMP:19088"/>
        <dbReference type="Rhea" id="RHEA-COMP:19090"/>
        <dbReference type="ChEBI" id="CHEBI:15378"/>
        <dbReference type="ChEBI" id="CHEBI:57856"/>
        <dbReference type="ChEBI" id="CHEBI:59789"/>
        <dbReference type="ChEBI" id="CHEBI:167623"/>
        <dbReference type="ChEBI" id="CHEBI:172880"/>
    </reaction>
    <physiologicalReaction direction="left-to-right" evidence="14">
        <dbReference type="Rhea" id="RHEA:78508"/>
    </physiologicalReaction>
</comment>
<evidence type="ECO:0000256" key="6">
    <source>
        <dbReference type="ARBA" id="ARBA00022553"/>
    </source>
</evidence>
<feature type="compositionally biased region" description="Basic and acidic residues" evidence="23">
    <location>
        <begin position="342"/>
        <end position="365"/>
    </location>
</feature>
<dbReference type="SUPFAM" id="SSF53335">
    <property type="entry name" value="S-adenosyl-L-methionine-dependent methyltransferases"/>
    <property type="match status" value="1"/>
</dbReference>
<sequence>MAVVPAGSVAPASEPQSEYHWECLAEIRLKPTPPPPKRPDQNNDQKEEKEEACLDGHWVQALTCLCSRLEVQHLDGTEPLTLIPTSEVEVEPLAPASSQPAWCPPQDPELEPKSPSPAGGQVFSDMAGGNQVETKLSSPTDFEAYWLEHGPNLVLAAWQEQYTEYLVTDPVDTEAMPPLSSTEKVVASPSLIADSNSPSIEPDPTSEEDDRQGWQDLWQETWTYVYEREYQRFTPEKSSPHSDPVELPRVDSPTETTSPSQIDLWADVTPAQTNGIGVWLNVIQAMNEQNPEPKSENESVNPNAREDETPAHVSAATPTQTNQHTLFGRQDGNDEDDDEPPDERPVDSSKLKRAHELDLEEKPDFGLEDPVQRARRNLKALGYTFQPDSDQSESTSNSVRYETAAVYFRSKDVVKRSRKIVQCLEKDRTRKENLLTATRDFLNQAQEGQEKSESEELDYQTAEDELPTSIIAVESTETFVPVSKPKPDEQFFDCLGEVPEKSTRRPPRQRKNKARRKVKLKIEALPEEWKAHPELSKYWNQRYRLFARFDEGIQLDYESWFSVTPQKIAEHIAERCRCDLIVDGFCGVGGNAIQFAFTCERVIAVDIDPVKIAMAKINARVYGVEDRIEFICGDFFQVVPQLKAADVVFLSPPWGGPDYLTSEVFDVRTMIPMDGHRVFEVAAQITRNVAYFVPRNVDVDQMLALAGLNNGSGQMEMEQNLLNGKMKTMTAYYGDLVYQE</sequence>
<keyword evidence="7" id="KW-0489">Methyltransferase</keyword>
<accession>A0A553PQ55</accession>
<evidence type="ECO:0000256" key="12">
    <source>
        <dbReference type="ARBA" id="ARBA00023242"/>
    </source>
</evidence>
<evidence type="ECO:0000256" key="23">
    <source>
        <dbReference type="SAM" id="MobiDB-lite"/>
    </source>
</evidence>
<comment type="catalytic activity">
    <reaction evidence="16">
        <text>a 5'-end (N(2),N(7)-dimethyl 5'-triphosphoguanosine)-ribonucleoside in snRNA + S-adenosyl-L-methionine = a 5'-end (N(2),N(2),N(7)-trimethyl 5'-triphosphoguanosine)-ribonucleoside in snRNA + S-adenosyl-L-homocysteine + H(+)</text>
        <dbReference type="Rhea" id="RHEA:78479"/>
        <dbReference type="Rhea" id="RHEA-COMP:19087"/>
        <dbReference type="Rhea" id="RHEA-COMP:19089"/>
        <dbReference type="ChEBI" id="CHEBI:15378"/>
        <dbReference type="ChEBI" id="CHEBI:57856"/>
        <dbReference type="ChEBI" id="CHEBI:59789"/>
        <dbReference type="ChEBI" id="CHEBI:167623"/>
        <dbReference type="ChEBI" id="CHEBI:172880"/>
    </reaction>
    <physiologicalReaction direction="left-to-right" evidence="16">
        <dbReference type="Rhea" id="RHEA:78480"/>
    </physiologicalReaction>
</comment>
<evidence type="ECO:0000256" key="19">
    <source>
        <dbReference type="ARBA" id="ARBA00057179"/>
    </source>
</evidence>
<reference evidence="24 25" key="1">
    <citation type="journal article" date="2018" name="Nat. Ecol. Evol.">
        <title>Genomic signatures of mitonuclear coevolution across populations of Tigriopus californicus.</title>
        <authorList>
            <person name="Barreto F.S."/>
            <person name="Watson E.T."/>
            <person name="Lima T.G."/>
            <person name="Willett C.S."/>
            <person name="Edmands S."/>
            <person name="Li W."/>
            <person name="Burton R.S."/>
        </authorList>
    </citation>
    <scope>NUCLEOTIDE SEQUENCE [LARGE SCALE GENOMIC DNA]</scope>
    <source>
        <strain evidence="24 25">San Diego</strain>
    </source>
</reference>
<keyword evidence="6" id="KW-0597">Phosphoprotein</keyword>
<evidence type="ECO:0000256" key="13">
    <source>
        <dbReference type="ARBA" id="ARBA00025783"/>
    </source>
</evidence>
<dbReference type="GO" id="GO:0015030">
    <property type="term" value="C:Cajal body"/>
    <property type="evidence" value="ECO:0007669"/>
    <property type="project" value="UniProtKB-SubCell"/>
</dbReference>
<dbReference type="GO" id="GO:0005730">
    <property type="term" value="C:nucleolus"/>
    <property type="evidence" value="ECO:0007669"/>
    <property type="project" value="UniProtKB-SubCell"/>
</dbReference>
<evidence type="ECO:0000313" key="25">
    <source>
        <dbReference type="Proteomes" id="UP000318571"/>
    </source>
</evidence>
<evidence type="ECO:0000256" key="3">
    <source>
        <dbReference type="ARBA" id="ARBA00004604"/>
    </source>
</evidence>
<evidence type="ECO:0000256" key="15">
    <source>
        <dbReference type="ARBA" id="ARBA00048740"/>
    </source>
</evidence>
<keyword evidence="11" id="KW-0804">Transcription</keyword>
<dbReference type="PANTHER" id="PTHR14741:SF32">
    <property type="entry name" value="TRIMETHYLGUANOSINE SYNTHASE"/>
    <property type="match status" value="1"/>
</dbReference>
<dbReference type="Gene3D" id="3.40.50.150">
    <property type="entry name" value="Vaccinia Virus protein VP39"/>
    <property type="match status" value="1"/>
</dbReference>
<evidence type="ECO:0000313" key="24">
    <source>
        <dbReference type="EMBL" id="TRY79800.1"/>
    </source>
</evidence>
<dbReference type="OrthoDB" id="194443at2759"/>
<dbReference type="AlphaFoldDB" id="A0A553PQ55"/>
<dbReference type="STRING" id="6832.A0A553PQ55"/>
<feature type="region of interest" description="Disordered" evidence="23">
    <location>
        <begin position="234"/>
        <end position="265"/>
    </location>
</feature>
<comment type="subcellular location">
    <subcellularLocation>
        <location evidence="2">Cytoplasm</location>
    </subcellularLocation>
    <subcellularLocation>
        <location evidence="1">Nucleus</location>
        <location evidence="1">Cajal body</location>
    </subcellularLocation>
    <subcellularLocation>
        <location evidence="3">Nucleus</location>
        <location evidence="3">Nucleolus</location>
    </subcellularLocation>
</comment>
<name>A0A553PQ55_TIGCA</name>
<evidence type="ECO:0000256" key="11">
    <source>
        <dbReference type="ARBA" id="ARBA00023163"/>
    </source>
</evidence>
<evidence type="ECO:0000256" key="20">
    <source>
        <dbReference type="ARBA" id="ARBA00064494"/>
    </source>
</evidence>
<feature type="region of interest" description="Disordered" evidence="23">
    <location>
        <begin position="289"/>
        <end position="370"/>
    </location>
</feature>
<organism evidence="24 25">
    <name type="scientific">Tigriopus californicus</name>
    <name type="common">Marine copepod</name>
    <dbReference type="NCBI Taxonomy" id="6832"/>
    <lineage>
        <taxon>Eukaryota</taxon>
        <taxon>Metazoa</taxon>
        <taxon>Ecdysozoa</taxon>
        <taxon>Arthropoda</taxon>
        <taxon>Crustacea</taxon>
        <taxon>Multicrustacea</taxon>
        <taxon>Hexanauplia</taxon>
        <taxon>Copepoda</taxon>
        <taxon>Harpacticoida</taxon>
        <taxon>Harpacticidae</taxon>
        <taxon>Tigriopus</taxon>
    </lineage>
</organism>
<evidence type="ECO:0000256" key="2">
    <source>
        <dbReference type="ARBA" id="ARBA00004496"/>
    </source>
</evidence>
<comment type="similarity">
    <text evidence="13">Belongs to the methyltransferase superfamily. Trimethylguanosine synthase family.</text>
</comment>
<proteinExistence type="inferred from homology"/>
<evidence type="ECO:0000256" key="4">
    <source>
        <dbReference type="ARBA" id="ARBA00018517"/>
    </source>
</evidence>
<comment type="catalytic activity">
    <reaction evidence="15">
        <text>a 5'-end (N(7)-methyl 5'-triphosphoguanosine)-ribonucleoside in snoRNA + S-adenosyl-L-methionine = a 5'-end (N(2),N(7)-dimethyl 5'-triphosphoguanosine)-ribonucleoside in snoRNA + S-adenosyl-L-homocysteine + H(+)</text>
        <dbReference type="Rhea" id="RHEA:78475"/>
        <dbReference type="Rhea" id="RHEA-COMP:19086"/>
        <dbReference type="Rhea" id="RHEA-COMP:19088"/>
        <dbReference type="ChEBI" id="CHEBI:15378"/>
        <dbReference type="ChEBI" id="CHEBI:57856"/>
        <dbReference type="ChEBI" id="CHEBI:59789"/>
        <dbReference type="ChEBI" id="CHEBI:156461"/>
        <dbReference type="ChEBI" id="CHEBI:172880"/>
    </reaction>
    <physiologicalReaction direction="left-to-right" evidence="15">
        <dbReference type="Rhea" id="RHEA:78476"/>
    </physiologicalReaction>
</comment>
<dbReference type="InterPro" id="IPR019012">
    <property type="entry name" value="RNA_cap_Gua-N2-MeTrfase"/>
</dbReference>
<dbReference type="GO" id="GO:0005737">
    <property type="term" value="C:cytoplasm"/>
    <property type="evidence" value="ECO:0007669"/>
    <property type="project" value="UniProtKB-SubCell"/>
</dbReference>
<keyword evidence="12" id="KW-0539">Nucleus</keyword>
<evidence type="ECO:0000256" key="10">
    <source>
        <dbReference type="ARBA" id="ARBA00023015"/>
    </source>
</evidence>
<comment type="function">
    <text evidence="19">Catalyzes the 2 serial methylation steps for the conversion of the 7-monomethylguanosine (m(7)G) caps of snRNAs and snoRNAs to a 2,2,7-trimethylguanosine (m(2,2,7)G) cap structure. The enzyme is specific for guanine, and N7 methylation must precede N2 methylation. Hypermethylation of the m7G cap of U snRNAs leads to their concentration in nuclear foci, their colocalization with coilin and the formation of canonical Cajal bodies (CBs). Plays a role in transcriptional regulation.</text>
</comment>
<dbReference type="Pfam" id="PF09445">
    <property type="entry name" value="Methyltransf_15"/>
    <property type="match status" value="1"/>
</dbReference>
<feature type="region of interest" description="Disordered" evidence="23">
    <location>
        <begin position="28"/>
        <end position="49"/>
    </location>
</feature>
<protein>
    <recommendedName>
        <fullName evidence="4">Trimethylguanosine synthase</fullName>
    </recommendedName>
    <alternativeName>
        <fullName evidence="18">Cap-specific guanine-N(2) methyltransferase</fullName>
    </alternativeName>
    <alternativeName>
        <fullName evidence="21">Nuclear receptor coactivator 6-interacting protein</fullName>
    </alternativeName>
    <alternativeName>
        <fullName evidence="22">PRIP-interacting protein with methyltransferase motif</fullName>
    </alternativeName>
</protein>
<dbReference type="CDD" id="cd02440">
    <property type="entry name" value="AdoMet_MTases"/>
    <property type="match status" value="1"/>
</dbReference>
<evidence type="ECO:0000256" key="22">
    <source>
        <dbReference type="ARBA" id="ARBA00081504"/>
    </source>
</evidence>
<comment type="subunit">
    <text evidence="20">May form homooligomers. Interacts with CREBBP/CBP, EED/WAIT1, EP300/P300, NCOA6/PRIP, PPARBP/PBP and SMN.</text>
</comment>
<dbReference type="EMBL" id="VCGU01000002">
    <property type="protein sequence ID" value="TRY79800.1"/>
    <property type="molecule type" value="Genomic_DNA"/>
</dbReference>
<dbReference type="InterPro" id="IPR029063">
    <property type="entry name" value="SAM-dependent_MTases_sf"/>
</dbReference>
<feature type="region of interest" description="Disordered" evidence="23">
    <location>
        <begin position="175"/>
        <end position="213"/>
    </location>
</feature>
<evidence type="ECO:0000256" key="1">
    <source>
        <dbReference type="ARBA" id="ARBA00004408"/>
    </source>
</evidence>
<keyword evidence="8" id="KW-0808">Transferase</keyword>
<feature type="region of interest" description="Disordered" evidence="23">
    <location>
        <begin position="496"/>
        <end position="515"/>
    </location>
</feature>
<feature type="region of interest" description="Disordered" evidence="23">
    <location>
        <begin position="91"/>
        <end position="118"/>
    </location>
</feature>
<evidence type="ECO:0000256" key="8">
    <source>
        <dbReference type="ARBA" id="ARBA00022679"/>
    </source>
</evidence>
<keyword evidence="25" id="KW-1185">Reference proteome</keyword>
<dbReference type="FunFam" id="3.40.50.150:FF:000066">
    <property type="entry name" value="Trimethylguanosine synthase 1"/>
    <property type="match status" value="1"/>
</dbReference>
<comment type="catalytic activity">
    <reaction evidence="17">
        <text>a 5'-end (N(7)-methyl 5'-triphosphoguanosine)-ribonucleoside in snRNA + S-adenosyl-L-methionine = a 5'-end (N(2),N(7)-dimethyl 5'-triphosphoguanosine)-ribonucleoside in snRNA + S-adenosyl-L-homocysteine + H(+)</text>
        <dbReference type="Rhea" id="RHEA:78471"/>
        <dbReference type="Rhea" id="RHEA-COMP:19085"/>
        <dbReference type="Rhea" id="RHEA-COMP:19087"/>
        <dbReference type="ChEBI" id="CHEBI:15378"/>
        <dbReference type="ChEBI" id="CHEBI:57856"/>
        <dbReference type="ChEBI" id="CHEBI:59789"/>
        <dbReference type="ChEBI" id="CHEBI:156461"/>
        <dbReference type="ChEBI" id="CHEBI:172880"/>
    </reaction>
    <physiologicalReaction direction="left-to-right" evidence="17">
        <dbReference type="Rhea" id="RHEA:78472"/>
    </physiologicalReaction>
</comment>
<feature type="compositionally biased region" description="Basic and acidic residues" evidence="23">
    <location>
        <begin position="37"/>
        <end position="49"/>
    </location>
</feature>
<keyword evidence="9" id="KW-0949">S-adenosyl-L-methionine</keyword>
<evidence type="ECO:0000256" key="18">
    <source>
        <dbReference type="ARBA" id="ARBA00049790"/>
    </source>
</evidence>
<feature type="compositionally biased region" description="Basic and acidic residues" evidence="23">
    <location>
        <begin position="234"/>
        <end position="249"/>
    </location>
</feature>
<evidence type="ECO:0000256" key="21">
    <source>
        <dbReference type="ARBA" id="ARBA00079339"/>
    </source>
</evidence>
<dbReference type="GO" id="GO:0071164">
    <property type="term" value="F:RNA cap trimethylguanosine synthase activity"/>
    <property type="evidence" value="ECO:0007669"/>
    <property type="project" value="TreeGrafter"/>
</dbReference>
<evidence type="ECO:0000256" key="7">
    <source>
        <dbReference type="ARBA" id="ARBA00022603"/>
    </source>
</evidence>
<evidence type="ECO:0000256" key="17">
    <source>
        <dbReference type="ARBA" id="ARBA00049075"/>
    </source>
</evidence>
<keyword evidence="5" id="KW-0963">Cytoplasm</keyword>
<gene>
    <name evidence="24" type="ORF">TCAL_06064</name>
</gene>
<evidence type="ECO:0000256" key="5">
    <source>
        <dbReference type="ARBA" id="ARBA00022490"/>
    </source>
</evidence>
<evidence type="ECO:0000256" key="14">
    <source>
        <dbReference type="ARBA" id="ARBA00047418"/>
    </source>
</evidence>
<feature type="compositionally biased region" description="Basic residues" evidence="23">
    <location>
        <begin position="504"/>
        <end position="515"/>
    </location>
</feature>